<dbReference type="GeneID" id="67178634"/>
<dbReference type="Proteomes" id="UP000826254">
    <property type="component" value="Chromosome"/>
</dbReference>
<evidence type="ECO:0000313" key="2">
    <source>
        <dbReference type="EMBL" id="QZP36787.1"/>
    </source>
</evidence>
<dbReference type="EMBL" id="CP081958">
    <property type="protein sequence ID" value="QZP36787.1"/>
    <property type="molecule type" value="Genomic_DNA"/>
</dbReference>
<keyword evidence="1" id="KW-0472">Membrane</keyword>
<name>A0A8T8WAB7_9EURY</name>
<dbReference type="Pfam" id="PF24363">
    <property type="entry name" value="DUF7519"/>
    <property type="match status" value="1"/>
</dbReference>
<feature type="transmembrane region" description="Helical" evidence="1">
    <location>
        <begin position="16"/>
        <end position="35"/>
    </location>
</feature>
<feature type="transmembrane region" description="Helical" evidence="1">
    <location>
        <begin position="215"/>
        <end position="234"/>
    </location>
</feature>
<dbReference type="RefSeq" id="WP_222606605.1">
    <property type="nucleotide sequence ID" value="NZ_CP081958.1"/>
</dbReference>
<evidence type="ECO:0000256" key="1">
    <source>
        <dbReference type="SAM" id="Phobius"/>
    </source>
</evidence>
<feature type="transmembrane region" description="Helical" evidence="1">
    <location>
        <begin position="100"/>
        <end position="119"/>
    </location>
</feature>
<protein>
    <submittedName>
        <fullName evidence="2">Uncharacterized protein</fullName>
    </submittedName>
</protein>
<evidence type="ECO:0000313" key="3">
    <source>
        <dbReference type="Proteomes" id="UP000826254"/>
    </source>
</evidence>
<keyword evidence="1" id="KW-0812">Transmembrane</keyword>
<feature type="transmembrane region" description="Helical" evidence="1">
    <location>
        <begin position="42"/>
        <end position="61"/>
    </location>
</feature>
<dbReference type="AlphaFoldDB" id="A0A8T8WAB7"/>
<reference evidence="2 3" key="1">
    <citation type="journal article" date="2021" name="Int. J. Syst. Evol. Microbiol.">
        <title>Halobaculum halophilum sp. nov. and Halobaculum salinum sp. nov., isolated from salt lake and saline soil.</title>
        <authorList>
            <person name="Cui H.L."/>
            <person name="Shi X.W."/>
            <person name="Yin X.M."/>
            <person name="Yang X.Y."/>
            <person name="Hou J."/>
            <person name="Zhu L."/>
        </authorList>
    </citation>
    <scope>NUCLEOTIDE SEQUENCE [LARGE SCALE GENOMIC DNA]</scope>
    <source>
        <strain evidence="2 3">NBRC 109044</strain>
    </source>
</reference>
<accession>A0A8T8WAB7</accession>
<keyword evidence="1" id="KW-1133">Transmembrane helix</keyword>
<gene>
    <name evidence="2" type="ORF">K6T50_10790</name>
</gene>
<organism evidence="2 3">
    <name type="scientific">Halobaculum magnesiiphilum</name>
    <dbReference type="NCBI Taxonomy" id="1017351"/>
    <lineage>
        <taxon>Archaea</taxon>
        <taxon>Methanobacteriati</taxon>
        <taxon>Methanobacteriota</taxon>
        <taxon>Stenosarchaea group</taxon>
        <taxon>Halobacteria</taxon>
        <taxon>Halobacteriales</taxon>
        <taxon>Haloferacaceae</taxon>
        <taxon>Halobaculum</taxon>
    </lineage>
</organism>
<dbReference type="KEGG" id="hmp:K6T50_10790"/>
<feature type="transmembrane region" description="Helical" evidence="1">
    <location>
        <begin position="67"/>
        <end position="88"/>
    </location>
</feature>
<keyword evidence="3" id="KW-1185">Reference proteome</keyword>
<sequence>MTAATSPADRFLRHPTVVSGVIAVAVGAVAVGLIAETALQRRILLAALVGVASFGLGGRLWHRGRGVAGVGLAACGCLVVVAAAGYAVTEPPRITQRLELLPGILGLWVLAAALVPMRFRRSRLLVDVGSGLLFVAVLTSGVVRGASTTALVVAAGATILAWDAAENAVSLGGQIGSHPETATVRAELAHVLLSGGLAVAAVVAVLGVTRLGVDSLPLAALVALLVAAVALLLASHR</sequence>
<proteinExistence type="predicted"/>
<feature type="transmembrane region" description="Helical" evidence="1">
    <location>
        <begin position="188"/>
        <end position="209"/>
    </location>
</feature>
<dbReference type="InterPro" id="IPR055941">
    <property type="entry name" value="DUF7519"/>
</dbReference>
<feature type="transmembrane region" description="Helical" evidence="1">
    <location>
        <begin position="131"/>
        <end position="162"/>
    </location>
</feature>